<feature type="domain" description="SIS" evidence="1">
    <location>
        <begin position="30"/>
        <end position="209"/>
    </location>
</feature>
<dbReference type="GO" id="GO:0097367">
    <property type="term" value="F:carbohydrate derivative binding"/>
    <property type="evidence" value="ECO:0007669"/>
    <property type="project" value="InterPro"/>
</dbReference>
<evidence type="ECO:0000313" key="2">
    <source>
        <dbReference type="EMBL" id="RUS52552.1"/>
    </source>
</evidence>
<dbReference type="InterPro" id="IPR035472">
    <property type="entry name" value="RpiR-like_SIS"/>
</dbReference>
<evidence type="ECO:0000259" key="1">
    <source>
        <dbReference type="PROSITE" id="PS51464"/>
    </source>
</evidence>
<dbReference type="Pfam" id="PF13580">
    <property type="entry name" value="SIS_2"/>
    <property type="match status" value="1"/>
</dbReference>
<reference evidence="2 3" key="1">
    <citation type="submission" date="2014-11" db="EMBL/GenBank/DDBJ databases">
        <title>Genome sequence and analysis of novel Kurthia sp.</title>
        <authorList>
            <person name="Lawson J.N."/>
            <person name="Gonzalez J.E."/>
            <person name="Rinauldi L."/>
            <person name="Xuan Z."/>
            <person name="Firman A."/>
            <person name="Shaddox L."/>
            <person name="Trudeau A."/>
            <person name="Shah S."/>
            <person name="Reiman D."/>
        </authorList>
    </citation>
    <scope>NUCLEOTIDE SEQUENCE [LARGE SCALE GENOMIC DNA]</scope>
    <source>
        <strain evidence="2 3">3B1D</strain>
    </source>
</reference>
<dbReference type="InterPro" id="IPR050099">
    <property type="entry name" value="SIS_GmhA/DiaA_subfam"/>
</dbReference>
<dbReference type="SUPFAM" id="SSF53697">
    <property type="entry name" value="SIS domain"/>
    <property type="match status" value="1"/>
</dbReference>
<sequence length="237" mass="25234">MNLYFEQLHSLLNDVEASELPKMTALAGKIADRLQAGGIIQLFGSGHSTLLAQDGHFRSGGLVPVKAIQIEPLMLHKGALLSSANEKQAGFLAQHQQDIQLEAADVCIIISTSAKNPAPLDMAYLAKEAGALTISLQSLAYTDMASNHVSGKRLEEVVDVVLDTHVPVGDGVLALDGLQYGPVSTVLGAAILNALYGAVIEELAARNIELPVFGSSNIQTTTTNESLIEHYGRRIHF</sequence>
<keyword evidence="3" id="KW-1185">Reference proteome</keyword>
<protein>
    <recommendedName>
        <fullName evidence="1">SIS domain-containing protein</fullName>
    </recommendedName>
</protein>
<dbReference type="PROSITE" id="PS51464">
    <property type="entry name" value="SIS"/>
    <property type="match status" value="1"/>
</dbReference>
<gene>
    <name evidence="2" type="ORF">QI30_17510</name>
</gene>
<dbReference type="EMBL" id="JTFC01000042">
    <property type="protein sequence ID" value="RUS52552.1"/>
    <property type="molecule type" value="Genomic_DNA"/>
</dbReference>
<name>A0A433RQ83_9BACL</name>
<organism evidence="2 3">
    <name type="scientific">Candidatus Kurthia intestinigallinarum</name>
    <dbReference type="NCBI Taxonomy" id="1562256"/>
    <lineage>
        <taxon>Bacteria</taxon>
        <taxon>Bacillati</taxon>
        <taxon>Bacillota</taxon>
        <taxon>Bacilli</taxon>
        <taxon>Bacillales</taxon>
        <taxon>Caryophanaceae</taxon>
        <taxon>Kurthia</taxon>
    </lineage>
</organism>
<accession>A0A433RQ83</accession>
<dbReference type="CDD" id="cd05013">
    <property type="entry name" value="SIS_RpiR"/>
    <property type="match status" value="1"/>
</dbReference>
<dbReference type="OrthoDB" id="9805185at2"/>
<dbReference type="InterPro" id="IPR001347">
    <property type="entry name" value="SIS_dom"/>
</dbReference>
<proteinExistence type="predicted"/>
<evidence type="ECO:0000313" key="3">
    <source>
        <dbReference type="Proteomes" id="UP000288623"/>
    </source>
</evidence>
<comment type="caution">
    <text evidence="2">The sequence shown here is derived from an EMBL/GenBank/DDBJ whole genome shotgun (WGS) entry which is preliminary data.</text>
</comment>
<dbReference type="PANTHER" id="PTHR30390">
    <property type="entry name" value="SEDOHEPTULOSE 7-PHOSPHATE ISOMERASE / DNAA INITIATOR-ASSOCIATING FACTOR FOR REPLICATION INITIATION"/>
    <property type="match status" value="1"/>
</dbReference>
<dbReference type="AlphaFoldDB" id="A0A433RQ83"/>
<dbReference type="NCBIfam" id="NF002805">
    <property type="entry name" value="PRK02947.1"/>
    <property type="match status" value="1"/>
</dbReference>
<dbReference type="InterPro" id="IPR046348">
    <property type="entry name" value="SIS_dom_sf"/>
</dbReference>
<dbReference type="PANTHER" id="PTHR30390:SF7">
    <property type="entry name" value="PHOSPHOHEPTOSE ISOMERASE"/>
    <property type="match status" value="1"/>
</dbReference>
<dbReference type="Proteomes" id="UP000288623">
    <property type="component" value="Unassembled WGS sequence"/>
</dbReference>
<dbReference type="Gene3D" id="3.40.50.10490">
    <property type="entry name" value="Glucose-6-phosphate isomerase like protein, domain 1"/>
    <property type="match status" value="1"/>
</dbReference>
<dbReference type="GO" id="GO:1901135">
    <property type="term" value="P:carbohydrate derivative metabolic process"/>
    <property type="evidence" value="ECO:0007669"/>
    <property type="project" value="InterPro"/>
</dbReference>
<dbReference type="RefSeq" id="WP_126991893.1">
    <property type="nucleotide sequence ID" value="NZ_JTFC01000042.1"/>
</dbReference>